<dbReference type="RefSeq" id="WP_130346953.1">
    <property type="nucleotide sequence ID" value="NZ_SGWQ01000009.1"/>
</dbReference>
<evidence type="ECO:0000313" key="3">
    <source>
        <dbReference type="Proteomes" id="UP000294257"/>
    </source>
</evidence>
<gene>
    <name evidence="2" type="ORF">EV193_109268</name>
</gene>
<reference evidence="2 3" key="1">
    <citation type="submission" date="2019-02" db="EMBL/GenBank/DDBJ databases">
        <title>Genomic Encyclopedia of Type Strains, Phase IV (KMG-IV): sequencing the most valuable type-strain genomes for metagenomic binning, comparative biology and taxonomic classification.</title>
        <authorList>
            <person name="Goeker M."/>
        </authorList>
    </citation>
    <scope>NUCLEOTIDE SEQUENCE [LARGE SCALE GENOMIC DNA]</scope>
    <source>
        <strain evidence="2 3">DSM 101727</strain>
    </source>
</reference>
<feature type="chain" id="PRO_5039533568" description="Repetin" evidence="1">
    <location>
        <begin position="30"/>
        <end position="184"/>
    </location>
</feature>
<dbReference type="EMBL" id="SGWQ01000009">
    <property type="protein sequence ID" value="RZS34477.1"/>
    <property type="molecule type" value="Genomic_DNA"/>
</dbReference>
<proteinExistence type="predicted"/>
<evidence type="ECO:0000256" key="1">
    <source>
        <dbReference type="SAM" id="SignalP"/>
    </source>
</evidence>
<evidence type="ECO:0000313" key="2">
    <source>
        <dbReference type="EMBL" id="RZS34477.1"/>
    </source>
</evidence>
<dbReference type="AlphaFoldDB" id="A0A4V2ERY4"/>
<accession>A0A4V2ERY4</accession>
<feature type="signal peptide" evidence="1">
    <location>
        <begin position="1"/>
        <end position="29"/>
    </location>
</feature>
<keyword evidence="3" id="KW-1185">Reference proteome</keyword>
<evidence type="ECO:0008006" key="4">
    <source>
        <dbReference type="Google" id="ProtNLM"/>
    </source>
</evidence>
<name>A0A4V2ERY4_9PSEU</name>
<protein>
    <recommendedName>
        <fullName evidence="4">Repetin</fullName>
    </recommendedName>
</protein>
<keyword evidence="1" id="KW-0732">Signal</keyword>
<dbReference type="Proteomes" id="UP000294257">
    <property type="component" value="Unassembled WGS sequence"/>
</dbReference>
<dbReference type="OrthoDB" id="3471188at2"/>
<sequence length="184" mass="19470">MAISKRARTLGAGVLALITAATISGSTAAAEETAPARPDKPTEPSLVGAVKTYRADGEAVRFRFDAHGLGETARGTFHVSHYSADHTEGGEFSGTIDCLIVGGPVAIATGMVTKSDQYPGLVGVRRGFSVYDGGRKDRIGYSWVFDPGSLESVPKCLSAAPFEWVEEGNFTTVEWLPIEGPKHK</sequence>
<comment type="caution">
    <text evidence="2">The sequence shown here is derived from an EMBL/GenBank/DDBJ whole genome shotgun (WGS) entry which is preliminary data.</text>
</comment>
<organism evidence="2 3">
    <name type="scientific">Herbihabitans rhizosphaerae</name>
    <dbReference type="NCBI Taxonomy" id="1872711"/>
    <lineage>
        <taxon>Bacteria</taxon>
        <taxon>Bacillati</taxon>
        <taxon>Actinomycetota</taxon>
        <taxon>Actinomycetes</taxon>
        <taxon>Pseudonocardiales</taxon>
        <taxon>Pseudonocardiaceae</taxon>
        <taxon>Herbihabitans</taxon>
    </lineage>
</organism>